<dbReference type="EMBL" id="CP029346">
    <property type="protein sequence ID" value="AWL08947.1"/>
    <property type="molecule type" value="Genomic_DNA"/>
</dbReference>
<dbReference type="AlphaFoldDB" id="A0A2S2DVX8"/>
<keyword evidence="2" id="KW-1185">Reference proteome</keyword>
<evidence type="ECO:0000313" key="1">
    <source>
        <dbReference type="EMBL" id="AWL08947.1"/>
    </source>
</evidence>
<evidence type="ECO:0000313" key="2">
    <source>
        <dbReference type="Proteomes" id="UP000245468"/>
    </source>
</evidence>
<proteinExistence type="predicted"/>
<dbReference type="RefSeq" id="WP_109322663.1">
    <property type="nucleotide sequence ID" value="NZ_CP029346.1"/>
</dbReference>
<accession>A0A2S2DVX8</accession>
<organism evidence="1 2">
    <name type="scientific">Aquirufa nivalisilvae</name>
    <dbReference type="NCBI Taxonomy" id="2516557"/>
    <lineage>
        <taxon>Bacteria</taxon>
        <taxon>Pseudomonadati</taxon>
        <taxon>Bacteroidota</taxon>
        <taxon>Cytophagia</taxon>
        <taxon>Cytophagales</taxon>
        <taxon>Flectobacillaceae</taxon>
        <taxon>Aquirufa</taxon>
    </lineage>
</organism>
<gene>
    <name evidence="1" type="ORF">HME7025_01083</name>
</gene>
<protein>
    <submittedName>
        <fullName evidence="1">Uncharacterized protein</fullName>
    </submittedName>
</protein>
<dbReference type="Proteomes" id="UP000245468">
    <property type="component" value="Chromosome"/>
</dbReference>
<dbReference type="OrthoDB" id="9974402at2"/>
<dbReference type="KEGG" id="psez:HME7025_01083"/>
<name>A0A2S2DVX8_9BACT</name>
<reference evidence="2" key="1">
    <citation type="submission" date="2018-05" db="EMBL/GenBank/DDBJ databases">
        <title>Pseudarcicella sp. HME7025 Genome sequencing and assembly.</title>
        <authorList>
            <person name="Kim H."/>
            <person name="Kang H."/>
            <person name="Joh K."/>
        </authorList>
    </citation>
    <scope>NUCLEOTIDE SEQUENCE [LARGE SCALE GENOMIC DNA]</scope>
    <source>
        <strain evidence="2">HME7025</strain>
    </source>
</reference>
<sequence>MKYWGCIIINLVLYQFVYAQTASPLTIETDEYSSYIIPSLENGILLLEANQDDFKGLMKQYRYQLLQRGNELEYLSPSSRVNQMRLIRKENHQIQFLFSPTKLSLVKQLEDSISVRSTSIAKDPNGMTWYTCHFSEHNYDKNLLIGIRMEADKEDRVGRTWDIWSTTIVFSKKP</sequence>